<dbReference type="EMBL" id="JAGRRH010000019">
    <property type="protein sequence ID" value="KAG7348907.1"/>
    <property type="molecule type" value="Genomic_DNA"/>
</dbReference>
<evidence type="ECO:0000313" key="2">
    <source>
        <dbReference type="Proteomes" id="UP000693970"/>
    </source>
</evidence>
<dbReference type="InterPro" id="IPR039421">
    <property type="entry name" value="Type_1_exporter"/>
</dbReference>
<protein>
    <submittedName>
        <fullName evidence="1">Cysteine ABC transporter permease/ATP-binding protein CydC</fullName>
    </submittedName>
</protein>
<dbReference type="GO" id="GO:0005886">
    <property type="term" value="C:plasma membrane"/>
    <property type="evidence" value="ECO:0007669"/>
    <property type="project" value="TreeGrafter"/>
</dbReference>
<reference evidence="1" key="1">
    <citation type="journal article" date="2021" name="Sci. Rep.">
        <title>Diploid genomic architecture of Nitzschia inconspicua, an elite biomass production diatom.</title>
        <authorList>
            <person name="Oliver A."/>
            <person name="Podell S."/>
            <person name="Pinowska A."/>
            <person name="Traller J.C."/>
            <person name="Smith S.R."/>
            <person name="McClure R."/>
            <person name="Beliaev A."/>
            <person name="Bohutskyi P."/>
            <person name="Hill E.A."/>
            <person name="Rabines A."/>
            <person name="Zheng H."/>
            <person name="Allen L.Z."/>
            <person name="Kuo A."/>
            <person name="Grigoriev I.V."/>
            <person name="Allen A.E."/>
            <person name="Hazlebeck D."/>
            <person name="Allen E.E."/>
        </authorList>
    </citation>
    <scope>NUCLEOTIDE SEQUENCE</scope>
    <source>
        <strain evidence="1">Hildebrandi</strain>
    </source>
</reference>
<dbReference type="PANTHER" id="PTHR24222:SF76">
    <property type="entry name" value="MYCOBACTIN IMPORT ATP-BINDING_PERMEASE PROTEIN IRTB"/>
    <property type="match status" value="1"/>
</dbReference>
<dbReference type="GO" id="GO:0042626">
    <property type="term" value="F:ATPase-coupled transmembrane transporter activity"/>
    <property type="evidence" value="ECO:0007669"/>
    <property type="project" value="TreeGrafter"/>
</dbReference>
<name>A0A9K3KSU6_9STRA</name>
<organism evidence="1 2">
    <name type="scientific">Nitzschia inconspicua</name>
    <dbReference type="NCBI Taxonomy" id="303405"/>
    <lineage>
        <taxon>Eukaryota</taxon>
        <taxon>Sar</taxon>
        <taxon>Stramenopiles</taxon>
        <taxon>Ochrophyta</taxon>
        <taxon>Bacillariophyta</taxon>
        <taxon>Bacillariophyceae</taxon>
        <taxon>Bacillariophycidae</taxon>
        <taxon>Bacillariales</taxon>
        <taxon>Bacillariaceae</taxon>
        <taxon>Nitzschia</taxon>
    </lineage>
</organism>
<comment type="caution">
    <text evidence="1">The sequence shown here is derived from an EMBL/GenBank/DDBJ whole genome shotgun (WGS) entry which is preliminary data.</text>
</comment>
<sequence>MELPDGYDTYFGGTGVQLSGGQMRRIAIARAIIRYPPLSTQMSLRYWMKAKFKESQDLIRKGWYLHVALPDTVDAEVGMEQAQGNAKDCRKSSLEMMEVSLAPMSKIWGILGARDTLFAAIGIFGSIIVGALSPAEAILTANIVNNFNTVDADDMLN</sequence>
<dbReference type="Proteomes" id="UP000693970">
    <property type="component" value="Unassembled WGS sequence"/>
</dbReference>
<dbReference type="PANTHER" id="PTHR24222">
    <property type="entry name" value="ABC TRANSPORTER B FAMILY"/>
    <property type="match status" value="1"/>
</dbReference>
<accession>A0A9K3KSU6</accession>
<reference evidence="1" key="2">
    <citation type="submission" date="2021-04" db="EMBL/GenBank/DDBJ databases">
        <authorList>
            <person name="Podell S."/>
        </authorList>
    </citation>
    <scope>NUCLEOTIDE SEQUENCE</scope>
    <source>
        <strain evidence="1">Hildebrandi</strain>
    </source>
</reference>
<proteinExistence type="predicted"/>
<keyword evidence="2" id="KW-1185">Reference proteome</keyword>
<gene>
    <name evidence="1" type="ORF">IV203_011504</name>
</gene>
<dbReference type="AlphaFoldDB" id="A0A9K3KSU6"/>
<evidence type="ECO:0000313" key="1">
    <source>
        <dbReference type="EMBL" id="KAG7348907.1"/>
    </source>
</evidence>